<dbReference type="PROSITE" id="PS50118">
    <property type="entry name" value="HMG_BOX_2"/>
    <property type="match status" value="1"/>
</dbReference>
<keyword evidence="6" id="KW-0381">Hypersensitive response</keyword>
<dbReference type="Pfam" id="PF00931">
    <property type="entry name" value="NB-ARC"/>
    <property type="match status" value="1"/>
</dbReference>
<dbReference type="AlphaFoldDB" id="A0AAD4IPX7"/>
<dbReference type="SMART" id="SM00398">
    <property type="entry name" value="HMG"/>
    <property type="match status" value="1"/>
</dbReference>
<evidence type="ECO:0000313" key="15">
    <source>
        <dbReference type="Proteomes" id="UP001190926"/>
    </source>
</evidence>
<keyword evidence="11" id="KW-0238">DNA-binding</keyword>
<dbReference type="InterPro" id="IPR002182">
    <property type="entry name" value="NB-ARC"/>
</dbReference>
<dbReference type="InterPro" id="IPR058922">
    <property type="entry name" value="WHD_DRP"/>
</dbReference>
<dbReference type="InterPro" id="IPR032675">
    <property type="entry name" value="LRR_dom_sf"/>
</dbReference>
<dbReference type="CDD" id="cd22005">
    <property type="entry name" value="HMG-box_AtHMGB1-like"/>
    <property type="match status" value="1"/>
</dbReference>
<dbReference type="Gene3D" id="1.10.10.10">
    <property type="entry name" value="Winged helix-like DNA-binding domain superfamily/Winged helix DNA-binding domain"/>
    <property type="match status" value="1"/>
</dbReference>
<evidence type="ECO:0000256" key="6">
    <source>
        <dbReference type="ARBA" id="ARBA00022667"/>
    </source>
</evidence>
<dbReference type="InterPro" id="IPR036910">
    <property type="entry name" value="HMG_box_dom_sf"/>
</dbReference>
<comment type="similarity">
    <text evidence="3">Belongs to the disease resistance NB-LRR family.</text>
</comment>
<dbReference type="Gene3D" id="3.80.10.10">
    <property type="entry name" value="Ribonuclease Inhibitor"/>
    <property type="match status" value="1"/>
</dbReference>
<evidence type="ECO:0000256" key="3">
    <source>
        <dbReference type="ARBA" id="ARBA00008894"/>
    </source>
</evidence>
<evidence type="ECO:0000256" key="8">
    <source>
        <dbReference type="ARBA" id="ARBA00022741"/>
    </source>
</evidence>
<evidence type="ECO:0000259" key="13">
    <source>
        <dbReference type="PROSITE" id="PS50118"/>
    </source>
</evidence>
<comment type="subcellular location">
    <subcellularLocation>
        <location evidence="2">Cytoplasm</location>
    </subcellularLocation>
</comment>
<evidence type="ECO:0000256" key="11">
    <source>
        <dbReference type="PROSITE-ProRule" id="PRU00267"/>
    </source>
</evidence>
<evidence type="ECO:0000256" key="7">
    <source>
        <dbReference type="ARBA" id="ARBA00022737"/>
    </source>
</evidence>
<keyword evidence="8" id="KW-0547">Nucleotide-binding</keyword>
<keyword evidence="7" id="KW-0677">Repeat</keyword>
<feature type="DNA-binding region" description="HMG box" evidence="11">
    <location>
        <begin position="915"/>
        <end position="984"/>
    </location>
</feature>
<dbReference type="InterPro" id="IPR009071">
    <property type="entry name" value="HMG_box_dom"/>
</dbReference>
<dbReference type="PANTHER" id="PTHR23155:SF1152">
    <property type="entry name" value="AAA+ ATPASE DOMAIN-CONTAINING PROTEIN"/>
    <property type="match status" value="1"/>
</dbReference>
<dbReference type="Pfam" id="PF23559">
    <property type="entry name" value="WHD_DRP"/>
    <property type="match status" value="1"/>
</dbReference>
<dbReference type="PANTHER" id="PTHR23155">
    <property type="entry name" value="DISEASE RESISTANCE PROTEIN RP"/>
    <property type="match status" value="1"/>
</dbReference>
<proteinExistence type="inferred from homology"/>
<dbReference type="FunFam" id="1.10.10.10:FF:000322">
    <property type="entry name" value="Probable disease resistance protein At1g63360"/>
    <property type="match status" value="1"/>
</dbReference>
<dbReference type="InterPro" id="IPR042197">
    <property type="entry name" value="Apaf_helical"/>
</dbReference>
<keyword evidence="10" id="KW-0067">ATP-binding</keyword>
<gene>
    <name evidence="14" type="ORF">C2S53_000797</name>
</gene>
<dbReference type="PRINTS" id="PR00364">
    <property type="entry name" value="DISEASERSIST"/>
</dbReference>
<feature type="region of interest" description="Disordered" evidence="12">
    <location>
        <begin position="984"/>
        <end position="1015"/>
    </location>
</feature>
<organism evidence="14 15">
    <name type="scientific">Perilla frutescens var. hirtella</name>
    <name type="common">Perilla citriodora</name>
    <name type="synonym">Perilla setoyensis</name>
    <dbReference type="NCBI Taxonomy" id="608512"/>
    <lineage>
        <taxon>Eukaryota</taxon>
        <taxon>Viridiplantae</taxon>
        <taxon>Streptophyta</taxon>
        <taxon>Embryophyta</taxon>
        <taxon>Tracheophyta</taxon>
        <taxon>Spermatophyta</taxon>
        <taxon>Magnoliopsida</taxon>
        <taxon>eudicotyledons</taxon>
        <taxon>Gunneridae</taxon>
        <taxon>Pentapetalae</taxon>
        <taxon>asterids</taxon>
        <taxon>lamiids</taxon>
        <taxon>Lamiales</taxon>
        <taxon>Lamiaceae</taxon>
        <taxon>Nepetoideae</taxon>
        <taxon>Elsholtzieae</taxon>
        <taxon>Perilla</taxon>
    </lineage>
</organism>
<comment type="function">
    <text evidence="1">Confers resistance to late blight (Phytophthora infestans) races carrying the avirulence gene Avr1. Resistance proteins guard the plant against pathogens that contain an appropriate avirulence protein via an indirect interaction with this avirulence protein. That triggers a defense system including the hypersensitive response, which restricts the pathogen growth.</text>
</comment>
<accession>A0AAD4IPX7</accession>
<dbReference type="InterPro" id="IPR027417">
    <property type="entry name" value="P-loop_NTPase"/>
</dbReference>
<keyword evidence="11" id="KW-0539">Nucleus</keyword>
<comment type="caution">
    <text evidence="14">The sequence shown here is derived from an EMBL/GenBank/DDBJ whole genome shotgun (WGS) entry which is preliminary data.</text>
</comment>
<protein>
    <recommendedName>
        <fullName evidence="13">HMG box domain-containing protein</fullName>
    </recommendedName>
</protein>
<name>A0AAD4IPX7_PERFH</name>
<dbReference type="GO" id="GO:0051607">
    <property type="term" value="P:defense response to virus"/>
    <property type="evidence" value="ECO:0007669"/>
    <property type="project" value="UniProtKB-ARBA"/>
</dbReference>
<dbReference type="Gene3D" id="3.40.50.300">
    <property type="entry name" value="P-loop containing nucleotide triphosphate hydrolases"/>
    <property type="match status" value="1"/>
</dbReference>
<evidence type="ECO:0000256" key="10">
    <source>
        <dbReference type="ARBA" id="ARBA00022840"/>
    </source>
</evidence>
<dbReference type="Gene3D" id="1.10.8.430">
    <property type="entry name" value="Helical domain of apoptotic protease-activating factors"/>
    <property type="match status" value="1"/>
</dbReference>
<dbReference type="Gene3D" id="1.20.5.4130">
    <property type="match status" value="1"/>
</dbReference>
<keyword evidence="5" id="KW-0433">Leucine-rich repeat</keyword>
<reference evidence="14 15" key="1">
    <citation type="journal article" date="2021" name="Nat. Commun.">
        <title>Incipient diploidization of the medicinal plant Perilla within 10,000 years.</title>
        <authorList>
            <person name="Zhang Y."/>
            <person name="Shen Q."/>
            <person name="Leng L."/>
            <person name="Zhang D."/>
            <person name="Chen S."/>
            <person name="Shi Y."/>
            <person name="Ning Z."/>
            <person name="Chen S."/>
        </authorList>
    </citation>
    <scope>NUCLEOTIDE SEQUENCE [LARGE SCALE GENOMIC DNA]</scope>
    <source>
        <strain evidence="15">cv. PC099</strain>
    </source>
</reference>
<dbReference type="SUPFAM" id="SSF52540">
    <property type="entry name" value="P-loop containing nucleoside triphosphate hydrolases"/>
    <property type="match status" value="1"/>
</dbReference>
<dbReference type="GO" id="GO:0005737">
    <property type="term" value="C:cytoplasm"/>
    <property type="evidence" value="ECO:0007669"/>
    <property type="project" value="UniProtKB-SubCell"/>
</dbReference>
<evidence type="ECO:0000256" key="4">
    <source>
        <dbReference type="ARBA" id="ARBA00022490"/>
    </source>
</evidence>
<evidence type="ECO:0000256" key="12">
    <source>
        <dbReference type="SAM" id="MobiDB-lite"/>
    </source>
</evidence>
<dbReference type="InterPro" id="IPR044974">
    <property type="entry name" value="Disease_R_plants"/>
</dbReference>
<evidence type="ECO:0000256" key="9">
    <source>
        <dbReference type="ARBA" id="ARBA00022821"/>
    </source>
</evidence>
<dbReference type="InterPro" id="IPR036388">
    <property type="entry name" value="WH-like_DNA-bd_sf"/>
</dbReference>
<dbReference type="Pfam" id="PF00505">
    <property type="entry name" value="HMG_box"/>
    <property type="match status" value="1"/>
</dbReference>
<evidence type="ECO:0000256" key="2">
    <source>
        <dbReference type="ARBA" id="ARBA00004496"/>
    </source>
</evidence>
<keyword evidence="9" id="KW-0611">Plant defense</keyword>
<dbReference type="EMBL" id="SDAM02029539">
    <property type="protein sequence ID" value="KAH6756766.1"/>
    <property type="molecule type" value="Genomic_DNA"/>
</dbReference>
<dbReference type="GO" id="GO:0005634">
    <property type="term" value="C:nucleus"/>
    <property type="evidence" value="ECO:0007669"/>
    <property type="project" value="UniProtKB-UniRule"/>
</dbReference>
<feature type="compositionally biased region" description="Acidic residues" evidence="12">
    <location>
        <begin position="989"/>
        <end position="1010"/>
    </location>
</feature>
<evidence type="ECO:0000256" key="1">
    <source>
        <dbReference type="ARBA" id="ARBA00002074"/>
    </source>
</evidence>
<dbReference type="GO" id="GO:0003677">
    <property type="term" value="F:DNA binding"/>
    <property type="evidence" value="ECO:0007669"/>
    <property type="project" value="UniProtKB-UniRule"/>
</dbReference>
<evidence type="ECO:0000313" key="14">
    <source>
        <dbReference type="EMBL" id="KAH6756766.1"/>
    </source>
</evidence>
<dbReference type="GO" id="GO:0043531">
    <property type="term" value="F:ADP binding"/>
    <property type="evidence" value="ECO:0007669"/>
    <property type="project" value="InterPro"/>
</dbReference>
<evidence type="ECO:0000256" key="5">
    <source>
        <dbReference type="ARBA" id="ARBA00022614"/>
    </source>
</evidence>
<dbReference type="FunFam" id="3.40.50.300:FF:001091">
    <property type="entry name" value="Probable disease resistance protein At1g61300"/>
    <property type="match status" value="1"/>
</dbReference>
<keyword evidence="15" id="KW-1185">Reference proteome</keyword>
<sequence>MAAYAALVTLINLMEDMQNHPRLSTCFDKKQIESLGEKVHFFLNFIESYNSHGGSKEAEDLESQIVYAAQEAEDVIESHIVDRILAGDGETSSSFLLNVQKLIEEMHSMKKKIVEIGIKNARLKDKLPKDSMVAASSRPRTNRKTSMVGFEEELIQLMDVLTGQQSSRKIISIVGMGGMGKTTLTRNAYENSLIVQHFDIRAWATVSQEYSAREILFELLSYGGKSTSSDTDSELGERLYKNLLGKRYLIVLDDMWSMDAWDEVRVFLPDNGHRSRIVITTRLSNLASHVSSSSFVMNFLDKDKSWKLFCEKAFGEDGDCPLELVEIGKEIVEKCQGLPLSIVVIGGYLSKSSRKKEHWEYIANDINSVLSSGEDDQCLKILSLSYSHLPAYLKPCFLYMGTIWEDGEIHDCELIRLWVAEGFLKPNKLQSLEEIGESYFNDLVERNLILVHWWGNGRFATYKIHDLLRELCLKVAKKEKFLCVLKLLDSPRPINRERRVAIHGNALEEDYCHNELYGALKSEPLVRSLIGGIDADCLPLDFRLLKILNVVREFEDLFNKDYLEGKFHQQVNLRYLGREFFFDEDSSGKICGSPFLLYLPSSISLLWNLQTLYLHGNFDGIIAPCEIWEMPQIRHLFFNPIYLPEPPPSDQQHCLVLRNLQTLNEVGNFRLSEEVCKRIPNIKVLHIWYGEPGISHSNNLGRFCRLESLNCIFSEERISRDFALRLTLPSSLQELCLIKCFLHWEELTIVGSLPSLEVLRLGSSMKGNEWNPIEGEFLRLKYMEIWSCDDLINWNADNSHFPVLESLNLRCFSKLAEIPSGIGEIPTLRHIQLEECGVFASISAMRILVEQERLGNLGLQLEVELRHQEDHQKFKEMVQEEGLNSNNLRLRDYIYRLGVKKSKNGIEDANDLNKPKRPPSAFFIFMEDFVKQYKEKHPNNKSIAAMGKAGGDKWKSMSDEEKTPFVAEAEKLKEEHKQNMEAYMRELAEDGDDDSDKSMSEADDDDDGEGSGENSWLYEVLNSLINF</sequence>
<feature type="domain" description="HMG box" evidence="13">
    <location>
        <begin position="915"/>
        <end position="984"/>
    </location>
</feature>
<dbReference type="SUPFAM" id="SSF52058">
    <property type="entry name" value="L domain-like"/>
    <property type="match status" value="1"/>
</dbReference>
<dbReference type="Gene3D" id="1.10.30.10">
    <property type="entry name" value="High mobility group box domain"/>
    <property type="match status" value="1"/>
</dbReference>
<dbReference type="GO" id="GO:0009626">
    <property type="term" value="P:plant-type hypersensitive response"/>
    <property type="evidence" value="ECO:0007669"/>
    <property type="project" value="UniProtKB-KW"/>
</dbReference>
<dbReference type="SUPFAM" id="SSF47095">
    <property type="entry name" value="HMG-box"/>
    <property type="match status" value="1"/>
</dbReference>
<keyword evidence="4" id="KW-0963">Cytoplasm</keyword>
<dbReference type="Proteomes" id="UP001190926">
    <property type="component" value="Unassembled WGS sequence"/>
</dbReference>
<dbReference type="GO" id="GO:0005524">
    <property type="term" value="F:ATP binding"/>
    <property type="evidence" value="ECO:0007669"/>
    <property type="project" value="UniProtKB-KW"/>
</dbReference>